<comment type="catalytic activity">
    <reaction evidence="9 10">
        <text>D-gluconate + ATP = 6-phospho-D-gluconate + ADP + H(+)</text>
        <dbReference type="Rhea" id="RHEA:19433"/>
        <dbReference type="ChEBI" id="CHEBI:15378"/>
        <dbReference type="ChEBI" id="CHEBI:18391"/>
        <dbReference type="ChEBI" id="CHEBI:30616"/>
        <dbReference type="ChEBI" id="CHEBI:58759"/>
        <dbReference type="ChEBI" id="CHEBI:456216"/>
        <dbReference type="EC" id="2.7.1.12"/>
    </reaction>
</comment>
<dbReference type="EC" id="2.7.1.12" evidence="3 10"/>
<dbReference type="GO" id="GO:0005524">
    <property type="term" value="F:ATP binding"/>
    <property type="evidence" value="ECO:0007669"/>
    <property type="project" value="UniProtKB-KW"/>
</dbReference>
<dbReference type="OrthoDB" id="9813917at2"/>
<dbReference type="SUPFAM" id="SSF52540">
    <property type="entry name" value="P-loop containing nucleoside triphosphate hydrolases"/>
    <property type="match status" value="1"/>
</dbReference>
<dbReference type="AlphaFoldDB" id="A0A4R6TNU7"/>
<evidence type="ECO:0000256" key="7">
    <source>
        <dbReference type="ARBA" id="ARBA00022840"/>
    </source>
</evidence>
<comment type="pathway">
    <text evidence="1">Carbohydrate acid metabolism.</text>
</comment>
<evidence type="ECO:0000256" key="2">
    <source>
        <dbReference type="ARBA" id="ARBA00008420"/>
    </source>
</evidence>
<dbReference type="NCBIfam" id="TIGR01313">
    <property type="entry name" value="therm_gnt_kin"/>
    <property type="match status" value="1"/>
</dbReference>
<organism evidence="11 12">
    <name type="scientific">Zeaxanthinibacter enoshimensis</name>
    <dbReference type="NCBI Taxonomy" id="392009"/>
    <lineage>
        <taxon>Bacteria</taxon>
        <taxon>Pseudomonadati</taxon>
        <taxon>Bacteroidota</taxon>
        <taxon>Flavobacteriia</taxon>
        <taxon>Flavobacteriales</taxon>
        <taxon>Flavobacteriaceae</taxon>
        <taxon>Zeaxanthinibacter</taxon>
    </lineage>
</organism>
<dbReference type="Pfam" id="PF01202">
    <property type="entry name" value="SKI"/>
    <property type="match status" value="1"/>
</dbReference>
<dbReference type="GO" id="GO:0046316">
    <property type="term" value="F:gluconokinase activity"/>
    <property type="evidence" value="ECO:0007669"/>
    <property type="project" value="UniProtKB-EC"/>
</dbReference>
<keyword evidence="12" id="KW-1185">Reference proteome</keyword>
<dbReference type="GO" id="GO:0019521">
    <property type="term" value="P:D-gluconate metabolic process"/>
    <property type="evidence" value="ECO:0007669"/>
    <property type="project" value="UniProtKB-KW"/>
</dbReference>
<dbReference type="GO" id="GO:0005737">
    <property type="term" value="C:cytoplasm"/>
    <property type="evidence" value="ECO:0007669"/>
    <property type="project" value="TreeGrafter"/>
</dbReference>
<protein>
    <recommendedName>
        <fullName evidence="3 10">Gluconokinase</fullName>
        <ecNumber evidence="3 10">2.7.1.12</ecNumber>
    </recommendedName>
</protein>
<accession>A0A4R6TNU7</accession>
<dbReference type="CDD" id="cd02021">
    <property type="entry name" value="GntK"/>
    <property type="match status" value="1"/>
</dbReference>
<evidence type="ECO:0000256" key="8">
    <source>
        <dbReference type="ARBA" id="ARBA00023064"/>
    </source>
</evidence>
<evidence type="ECO:0000256" key="9">
    <source>
        <dbReference type="ARBA" id="ARBA00048090"/>
    </source>
</evidence>
<comment type="similarity">
    <text evidence="2 10">Belongs to the gluconokinase GntK/GntV family.</text>
</comment>
<comment type="caution">
    <text evidence="11">The sequence shown here is derived from an EMBL/GenBank/DDBJ whole genome shotgun (WGS) entry which is preliminary data.</text>
</comment>
<dbReference type="InterPro" id="IPR027417">
    <property type="entry name" value="P-loop_NTPase"/>
</dbReference>
<keyword evidence="5 10" id="KW-0547">Nucleotide-binding</keyword>
<keyword evidence="7 10" id="KW-0067">ATP-binding</keyword>
<evidence type="ECO:0000313" key="12">
    <source>
        <dbReference type="Proteomes" id="UP000295468"/>
    </source>
</evidence>
<dbReference type="InterPro" id="IPR006001">
    <property type="entry name" value="Therm_gnt_kin"/>
</dbReference>
<evidence type="ECO:0000256" key="10">
    <source>
        <dbReference type="RuleBase" id="RU363066"/>
    </source>
</evidence>
<evidence type="ECO:0000256" key="3">
    <source>
        <dbReference type="ARBA" id="ARBA00012054"/>
    </source>
</evidence>
<sequence>MKHKRGNIYYVMGVSGSGKSTIGKMLAEALGLPFYDGDDYHPAANVEKMAAGHPLDDHDRKGWLQALNEIARSHRENGVVIVCSSLKEKYRAILSRGLEDQAHFIFLQGSFQEIHDRLRSRKGHFMPAGLLRSQFDTLEIPTDAITVSISPPPAEILQELKKKLGIS</sequence>
<dbReference type="EMBL" id="SNYI01000002">
    <property type="protein sequence ID" value="TDQ31618.1"/>
    <property type="molecule type" value="Genomic_DNA"/>
</dbReference>
<evidence type="ECO:0000256" key="4">
    <source>
        <dbReference type="ARBA" id="ARBA00022679"/>
    </source>
</evidence>
<evidence type="ECO:0000256" key="1">
    <source>
        <dbReference type="ARBA" id="ARBA00004761"/>
    </source>
</evidence>
<evidence type="ECO:0000256" key="5">
    <source>
        <dbReference type="ARBA" id="ARBA00022741"/>
    </source>
</evidence>
<name>A0A4R6TNU7_9FLAO</name>
<keyword evidence="8" id="KW-0311">Gluconate utilization</keyword>
<dbReference type="PANTHER" id="PTHR43442">
    <property type="entry name" value="GLUCONOKINASE-RELATED"/>
    <property type="match status" value="1"/>
</dbReference>
<gene>
    <name evidence="11" type="ORF">CLV82_2327</name>
</gene>
<keyword evidence="4 10" id="KW-0808">Transferase</keyword>
<keyword evidence="6 10" id="KW-0418">Kinase</keyword>
<evidence type="ECO:0000313" key="11">
    <source>
        <dbReference type="EMBL" id="TDQ31618.1"/>
    </source>
</evidence>
<dbReference type="RefSeq" id="WP_133644429.1">
    <property type="nucleotide sequence ID" value="NZ_SNYI01000002.1"/>
</dbReference>
<dbReference type="Gene3D" id="3.40.50.300">
    <property type="entry name" value="P-loop containing nucleotide triphosphate hydrolases"/>
    <property type="match status" value="1"/>
</dbReference>
<reference evidence="11 12" key="1">
    <citation type="submission" date="2019-03" db="EMBL/GenBank/DDBJ databases">
        <title>Genomic Encyclopedia of Archaeal and Bacterial Type Strains, Phase II (KMG-II): from individual species to whole genera.</title>
        <authorList>
            <person name="Goeker M."/>
        </authorList>
    </citation>
    <scope>NUCLEOTIDE SEQUENCE [LARGE SCALE GENOMIC DNA]</scope>
    <source>
        <strain evidence="11 12">DSM 18435</strain>
    </source>
</reference>
<dbReference type="Proteomes" id="UP000295468">
    <property type="component" value="Unassembled WGS sequence"/>
</dbReference>
<dbReference type="FunFam" id="3.40.50.300:FF:000522">
    <property type="entry name" value="Gluconokinase"/>
    <property type="match status" value="1"/>
</dbReference>
<dbReference type="InterPro" id="IPR031322">
    <property type="entry name" value="Shikimate/glucono_kinase"/>
</dbReference>
<dbReference type="PANTHER" id="PTHR43442:SF3">
    <property type="entry name" value="GLUCONOKINASE-RELATED"/>
    <property type="match status" value="1"/>
</dbReference>
<proteinExistence type="inferred from homology"/>
<evidence type="ECO:0000256" key="6">
    <source>
        <dbReference type="ARBA" id="ARBA00022777"/>
    </source>
</evidence>